<evidence type="ECO:0008006" key="12">
    <source>
        <dbReference type="Google" id="ProtNLM"/>
    </source>
</evidence>
<dbReference type="GO" id="GO:0050660">
    <property type="term" value="F:flavin adenine dinucleotide binding"/>
    <property type="evidence" value="ECO:0007669"/>
    <property type="project" value="InterPro"/>
</dbReference>
<evidence type="ECO:0000259" key="9">
    <source>
        <dbReference type="Pfam" id="PF05199"/>
    </source>
</evidence>
<organism evidence="10 11">
    <name type="scientific">Dovyalis caffra</name>
    <dbReference type="NCBI Taxonomy" id="77055"/>
    <lineage>
        <taxon>Eukaryota</taxon>
        <taxon>Viridiplantae</taxon>
        <taxon>Streptophyta</taxon>
        <taxon>Embryophyta</taxon>
        <taxon>Tracheophyta</taxon>
        <taxon>Spermatophyta</taxon>
        <taxon>Magnoliopsida</taxon>
        <taxon>eudicotyledons</taxon>
        <taxon>Gunneridae</taxon>
        <taxon>Pentapetalae</taxon>
        <taxon>rosids</taxon>
        <taxon>fabids</taxon>
        <taxon>Malpighiales</taxon>
        <taxon>Salicaceae</taxon>
        <taxon>Flacourtieae</taxon>
        <taxon>Dovyalis</taxon>
    </lineage>
</organism>
<dbReference type="PIRSF" id="PIRSF000137">
    <property type="entry name" value="Alcohol_oxidase"/>
    <property type="match status" value="1"/>
</dbReference>
<evidence type="ECO:0000256" key="7">
    <source>
        <dbReference type="PIRSR" id="PIRSR000137-3"/>
    </source>
</evidence>
<keyword evidence="4" id="KW-0732">Signal</keyword>
<proteinExistence type="inferred from homology"/>
<evidence type="ECO:0000256" key="6">
    <source>
        <dbReference type="PIRSR" id="PIRSR000137-2"/>
    </source>
</evidence>
<dbReference type="Proteomes" id="UP001314170">
    <property type="component" value="Unassembled WGS sequence"/>
</dbReference>
<feature type="domain" description="Glucose-methanol-choline oxidoreductase N-terminal" evidence="8">
    <location>
        <begin position="63"/>
        <end position="283"/>
    </location>
</feature>
<dbReference type="Pfam" id="PF00732">
    <property type="entry name" value="GMC_oxred_N"/>
    <property type="match status" value="1"/>
</dbReference>
<feature type="disulfide bond" evidence="7">
    <location>
        <begin position="405"/>
        <end position="443"/>
    </location>
</feature>
<comment type="cofactor">
    <cofactor evidence="1 6">
        <name>FAD</name>
        <dbReference type="ChEBI" id="CHEBI:57692"/>
    </cofactor>
</comment>
<sequence>MYNHSLLKQPIRKMEIPHIFHGCGFALVFLVLLANLSTSSSLSQGKSLPYMTSNVEEISGKSFDYIILGGGTAGCALAATLSEKFSVLVLERGGSPYGNIFIKERKFMGFSLLQTDEFSSVAQSFTPKEGVLNHRGRVLGGSSAINFGFYSRASSSFVSRVGWDKKLVKEAFEWVESRIVFKPNKLTRYQTAVKYGFLDAGIRPYNGFTWEHLTGTKIGGSLFDNHGTRHSSADLLQEGNPNNVVVLLNATAKSIIFRGQGKGSIVHGIRFIKSHGSTKQTYEAYLNQTAANSSPRGDVILSAGAIDLEGVGQEMTDNPRIDDTVNVKLQASEPAQVAGIVNKEFRFLVEGIIAPSSFNASVMTLAIKIAFPESRGKLELNNTDPRQNPLVEFNYLATKNDMEKCVEMVRLLERIANTKSLTRFRGAGAQNNVTTSNELRRFCEDRKNLRTFFHYHGGCKVGSVVDKDYKVYGIKGLRVVDGSTFLNHQVQTQLLLS</sequence>
<evidence type="ECO:0000256" key="2">
    <source>
        <dbReference type="ARBA" id="ARBA00010790"/>
    </source>
</evidence>
<feature type="binding site" evidence="6">
    <location>
        <position position="482"/>
    </location>
    <ligand>
        <name>FAD</name>
        <dbReference type="ChEBI" id="CHEBI:57692"/>
    </ligand>
</feature>
<evidence type="ECO:0000256" key="5">
    <source>
        <dbReference type="ARBA" id="ARBA00022827"/>
    </source>
</evidence>
<dbReference type="InterPro" id="IPR012132">
    <property type="entry name" value="GMC_OxRdtase"/>
</dbReference>
<keyword evidence="7" id="KW-1015">Disulfide bond</keyword>
<dbReference type="SUPFAM" id="SSF54373">
    <property type="entry name" value="FAD-linked reductases, C-terminal domain"/>
    <property type="match status" value="1"/>
</dbReference>
<dbReference type="InterPro" id="IPR051871">
    <property type="entry name" value="GMC_Oxidoreductase-Related"/>
</dbReference>
<dbReference type="GO" id="GO:0016614">
    <property type="term" value="F:oxidoreductase activity, acting on CH-OH group of donors"/>
    <property type="evidence" value="ECO:0007669"/>
    <property type="project" value="InterPro"/>
</dbReference>
<dbReference type="InterPro" id="IPR007867">
    <property type="entry name" value="GMC_OxRtase_C"/>
</dbReference>
<evidence type="ECO:0000256" key="4">
    <source>
        <dbReference type="ARBA" id="ARBA00022729"/>
    </source>
</evidence>
<dbReference type="SUPFAM" id="SSF51905">
    <property type="entry name" value="FAD/NAD(P)-binding domain"/>
    <property type="match status" value="1"/>
</dbReference>
<dbReference type="Gene3D" id="3.50.50.60">
    <property type="entry name" value="FAD/NAD(P)-binding domain"/>
    <property type="match status" value="1"/>
</dbReference>
<dbReference type="AlphaFoldDB" id="A0AAV1RM11"/>
<gene>
    <name evidence="10" type="ORF">DCAF_LOCUS11823</name>
</gene>
<comment type="caution">
    <text evidence="10">The sequence shown here is derived from an EMBL/GenBank/DDBJ whole genome shotgun (WGS) entry which is preliminary data.</text>
</comment>
<evidence type="ECO:0000313" key="11">
    <source>
        <dbReference type="Proteomes" id="UP001314170"/>
    </source>
</evidence>
<name>A0AAV1RM11_9ROSI</name>
<dbReference type="InterPro" id="IPR036188">
    <property type="entry name" value="FAD/NAD-bd_sf"/>
</dbReference>
<dbReference type="PANTHER" id="PTHR45968:SF19">
    <property type="entry name" value="GLUCOSE-METHANOL-CHOLINE (GMC) OXIDOREDUCTASE FAMILY PROTEIN"/>
    <property type="match status" value="1"/>
</dbReference>
<evidence type="ECO:0000256" key="1">
    <source>
        <dbReference type="ARBA" id="ARBA00001974"/>
    </source>
</evidence>
<keyword evidence="5 6" id="KW-0274">FAD</keyword>
<accession>A0AAV1RM11</accession>
<feature type="binding site" evidence="6">
    <location>
        <position position="138"/>
    </location>
    <ligand>
        <name>FAD</name>
        <dbReference type="ChEBI" id="CHEBI:57692"/>
    </ligand>
</feature>
<comment type="similarity">
    <text evidence="2">Belongs to the GMC oxidoreductase family.</text>
</comment>
<feature type="domain" description="Glucose-methanol-choline oxidoreductase C-terminal" evidence="9">
    <location>
        <begin position="372"/>
        <end position="486"/>
    </location>
</feature>
<keyword evidence="3" id="KW-0285">Flavoprotein</keyword>
<keyword evidence="11" id="KW-1185">Reference proteome</keyword>
<evidence type="ECO:0000313" key="10">
    <source>
        <dbReference type="EMBL" id="CAK7336801.1"/>
    </source>
</evidence>
<evidence type="ECO:0000256" key="3">
    <source>
        <dbReference type="ARBA" id="ARBA00022630"/>
    </source>
</evidence>
<reference evidence="10 11" key="1">
    <citation type="submission" date="2024-01" db="EMBL/GenBank/DDBJ databases">
        <authorList>
            <person name="Waweru B."/>
        </authorList>
    </citation>
    <scope>NUCLEOTIDE SEQUENCE [LARGE SCALE GENOMIC DNA]</scope>
</reference>
<evidence type="ECO:0000259" key="8">
    <source>
        <dbReference type="Pfam" id="PF00732"/>
    </source>
</evidence>
<dbReference type="PANTHER" id="PTHR45968">
    <property type="entry name" value="OSJNBA0019K04.7 PROTEIN"/>
    <property type="match status" value="1"/>
</dbReference>
<protein>
    <recommendedName>
        <fullName evidence="12">Glucose-methanol-choline oxidoreductase N-terminal domain-containing protein</fullName>
    </recommendedName>
</protein>
<dbReference type="Gene3D" id="3.30.410.40">
    <property type="match status" value="1"/>
</dbReference>
<dbReference type="EMBL" id="CAWUPB010001009">
    <property type="protein sequence ID" value="CAK7336801.1"/>
    <property type="molecule type" value="Genomic_DNA"/>
</dbReference>
<dbReference type="InterPro" id="IPR000172">
    <property type="entry name" value="GMC_OxRdtase_N"/>
</dbReference>
<dbReference type="Pfam" id="PF05199">
    <property type="entry name" value="GMC_oxred_C"/>
    <property type="match status" value="1"/>
</dbReference>